<keyword evidence="1" id="KW-0472">Membrane</keyword>
<gene>
    <name evidence="2" type="ORF">B0A48_07594</name>
</gene>
<organism evidence="2 3">
    <name type="scientific">Cryoendolithus antarcticus</name>
    <dbReference type="NCBI Taxonomy" id="1507870"/>
    <lineage>
        <taxon>Eukaryota</taxon>
        <taxon>Fungi</taxon>
        <taxon>Dikarya</taxon>
        <taxon>Ascomycota</taxon>
        <taxon>Pezizomycotina</taxon>
        <taxon>Dothideomycetes</taxon>
        <taxon>Dothideomycetidae</taxon>
        <taxon>Cladosporiales</taxon>
        <taxon>Cladosporiaceae</taxon>
        <taxon>Cryoendolithus</taxon>
    </lineage>
</organism>
<dbReference type="Proteomes" id="UP000192596">
    <property type="component" value="Unassembled WGS sequence"/>
</dbReference>
<feature type="transmembrane region" description="Helical" evidence="1">
    <location>
        <begin position="79"/>
        <end position="98"/>
    </location>
</feature>
<name>A0A1V8T716_9PEZI</name>
<dbReference type="EMBL" id="NAJO01000015">
    <property type="protein sequence ID" value="OQO07028.1"/>
    <property type="molecule type" value="Genomic_DNA"/>
</dbReference>
<evidence type="ECO:0000256" key="1">
    <source>
        <dbReference type="SAM" id="Phobius"/>
    </source>
</evidence>
<keyword evidence="3" id="KW-1185">Reference proteome</keyword>
<reference evidence="3" key="1">
    <citation type="submission" date="2017-03" db="EMBL/GenBank/DDBJ databases">
        <title>Genomes of endolithic fungi from Antarctica.</title>
        <authorList>
            <person name="Coleine C."/>
            <person name="Masonjones S."/>
            <person name="Stajich J.E."/>
        </authorList>
    </citation>
    <scope>NUCLEOTIDE SEQUENCE [LARGE SCALE GENOMIC DNA]</scope>
    <source>
        <strain evidence="3">CCFEE 5527</strain>
    </source>
</reference>
<protein>
    <submittedName>
        <fullName evidence="2">Uncharacterized protein</fullName>
    </submittedName>
</protein>
<evidence type="ECO:0000313" key="3">
    <source>
        <dbReference type="Proteomes" id="UP000192596"/>
    </source>
</evidence>
<accession>A0A1V8T716</accession>
<keyword evidence="1" id="KW-0812">Transmembrane</keyword>
<evidence type="ECO:0000313" key="2">
    <source>
        <dbReference type="EMBL" id="OQO07028.1"/>
    </source>
</evidence>
<comment type="caution">
    <text evidence="2">The sequence shown here is derived from an EMBL/GenBank/DDBJ whole genome shotgun (WGS) entry which is preliminary data.</text>
</comment>
<keyword evidence="1" id="KW-1133">Transmembrane helix</keyword>
<dbReference type="InParanoid" id="A0A1V8T716"/>
<sequence length="119" mass="13787">MDFAAYDRQYRATRDPQLFHLTRTTPRLSSTKYSHCLKRDDTADCIINHIISSPEQNTFLLETDVAYFGPFPTITCLRLSYFVLLGMIVLAMCHAEAYRFPEYRRVGRDDEEIGRVKGG</sequence>
<dbReference type="AlphaFoldDB" id="A0A1V8T716"/>
<proteinExistence type="predicted"/>